<feature type="compositionally biased region" description="Basic residues" evidence="1">
    <location>
        <begin position="262"/>
        <end position="280"/>
    </location>
</feature>
<evidence type="ECO:0000313" key="3">
    <source>
        <dbReference type="Proteomes" id="UP000521943"/>
    </source>
</evidence>
<dbReference type="EMBL" id="JACGCI010000136">
    <property type="protein sequence ID" value="KAF6743772.1"/>
    <property type="molecule type" value="Genomic_DNA"/>
</dbReference>
<sequence>MPKHRPLPSQHRQHRSCSNDSRDLHYSDSNNEKLLSRGSSVCLRGRDQDHRELRSGLRRWLEVKQRREWATSSNGALFQMTPKTPVIEGEHHVVPALRRSVPCATMHHRFTATVHESHERPAGAMADPLPLLYAIVKRAIICPAMPRPQVMNHPPKFIPPLRKGDETIPKKPTAFHRVPVTNRLLTFVPLLQKGDDSIPSNGTGFRWVILCTNYRFKNPRRRATPFPMGAHKSNCVVPSRFASHHLTMAQREAGDMAGHLHKRPKLRPLHSSCKHIRKAKRDSPGVPSNGDKGNESKSHRSKVKFESA</sequence>
<feature type="region of interest" description="Disordered" evidence="1">
    <location>
        <begin position="1"/>
        <end position="32"/>
    </location>
</feature>
<dbReference type="Proteomes" id="UP000521943">
    <property type="component" value="Unassembled WGS sequence"/>
</dbReference>
<gene>
    <name evidence="2" type="ORF">DFP72DRAFT_858414</name>
</gene>
<accession>A0A8H6HCS9</accession>
<reference evidence="2 3" key="1">
    <citation type="submission" date="2020-07" db="EMBL/GenBank/DDBJ databases">
        <title>Comparative genomics of pyrophilous fungi reveals a link between fire events and developmental genes.</title>
        <authorList>
            <consortium name="DOE Joint Genome Institute"/>
            <person name="Steindorff A.S."/>
            <person name="Carver A."/>
            <person name="Calhoun S."/>
            <person name="Stillman K."/>
            <person name="Liu H."/>
            <person name="Lipzen A."/>
            <person name="Pangilinan J."/>
            <person name="Labutti K."/>
            <person name="Bruns T.D."/>
            <person name="Grigoriev I.V."/>
        </authorList>
    </citation>
    <scope>NUCLEOTIDE SEQUENCE [LARGE SCALE GENOMIC DNA]</scope>
    <source>
        <strain evidence="2 3">CBS 144469</strain>
    </source>
</reference>
<feature type="compositionally biased region" description="Basic residues" evidence="1">
    <location>
        <begin position="1"/>
        <end position="15"/>
    </location>
</feature>
<keyword evidence="3" id="KW-1185">Reference proteome</keyword>
<feature type="region of interest" description="Disordered" evidence="1">
    <location>
        <begin position="262"/>
        <end position="308"/>
    </location>
</feature>
<dbReference type="AlphaFoldDB" id="A0A8H6HCS9"/>
<comment type="caution">
    <text evidence="2">The sequence shown here is derived from an EMBL/GenBank/DDBJ whole genome shotgun (WGS) entry which is preliminary data.</text>
</comment>
<protein>
    <submittedName>
        <fullName evidence="2">Uncharacterized protein</fullName>
    </submittedName>
</protein>
<feature type="compositionally biased region" description="Basic and acidic residues" evidence="1">
    <location>
        <begin position="20"/>
        <end position="32"/>
    </location>
</feature>
<proteinExistence type="predicted"/>
<evidence type="ECO:0000313" key="2">
    <source>
        <dbReference type="EMBL" id="KAF6743772.1"/>
    </source>
</evidence>
<name>A0A8H6HCS9_9AGAR</name>
<feature type="compositionally biased region" description="Basic and acidic residues" evidence="1">
    <location>
        <begin position="292"/>
        <end position="308"/>
    </location>
</feature>
<organism evidence="2 3">
    <name type="scientific">Ephemerocybe angulata</name>
    <dbReference type="NCBI Taxonomy" id="980116"/>
    <lineage>
        <taxon>Eukaryota</taxon>
        <taxon>Fungi</taxon>
        <taxon>Dikarya</taxon>
        <taxon>Basidiomycota</taxon>
        <taxon>Agaricomycotina</taxon>
        <taxon>Agaricomycetes</taxon>
        <taxon>Agaricomycetidae</taxon>
        <taxon>Agaricales</taxon>
        <taxon>Agaricineae</taxon>
        <taxon>Psathyrellaceae</taxon>
        <taxon>Ephemerocybe</taxon>
    </lineage>
</organism>
<evidence type="ECO:0000256" key="1">
    <source>
        <dbReference type="SAM" id="MobiDB-lite"/>
    </source>
</evidence>